<dbReference type="Proteomes" id="UP000622890">
    <property type="component" value="Unassembled WGS sequence"/>
</dbReference>
<organism evidence="8 9">
    <name type="scientific">Noviherbaspirillum pedocola</name>
    <dbReference type="NCBI Taxonomy" id="2801341"/>
    <lineage>
        <taxon>Bacteria</taxon>
        <taxon>Pseudomonadati</taxon>
        <taxon>Pseudomonadota</taxon>
        <taxon>Betaproteobacteria</taxon>
        <taxon>Burkholderiales</taxon>
        <taxon>Oxalobacteraceae</taxon>
        <taxon>Noviherbaspirillum</taxon>
    </lineage>
</organism>
<dbReference type="SUPFAM" id="SSF47781">
    <property type="entry name" value="RuvA domain 2-like"/>
    <property type="match status" value="1"/>
</dbReference>
<dbReference type="InterPro" id="IPR025657">
    <property type="entry name" value="RadC_JAB"/>
</dbReference>
<dbReference type="InterPro" id="IPR037518">
    <property type="entry name" value="MPN"/>
</dbReference>
<evidence type="ECO:0000256" key="5">
    <source>
        <dbReference type="ARBA" id="ARBA00023049"/>
    </source>
</evidence>
<keyword evidence="9" id="KW-1185">Reference proteome</keyword>
<protein>
    <submittedName>
        <fullName evidence="8">DNA repair protein RadC</fullName>
    </submittedName>
</protein>
<dbReference type="NCBIfam" id="NF000642">
    <property type="entry name" value="PRK00024.1"/>
    <property type="match status" value="1"/>
</dbReference>
<dbReference type="Gene3D" id="3.40.140.10">
    <property type="entry name" value="Cytidine Deaminase, domain 2"/>
    <property type="match status" value="1"/>
</dbReference>
<dbReference type="Pfam" id="PF04002">
    <property type="entry name" value="RadC"/>
    <property type="match status" value="1"/>
</dbReference>
<evidence type="ECO:0000313" key="8">
    <source>
        <dbReference type="EMBL" id="MBK4737476.1"/>
    </source>
</evidence>
<evidence type="ECO:0000259" key="7">
    <source>
        <dbReference type="PROSITE" id="PS50249"/>
    </source>
</evidence>
<comment type="caution">
    <text evidence="8">The sequence shown here is derived from an EMBL/GenBank/DDBJ whole genome shotgun (WGS) entry which is preliminary data.</text>
</comment>
<keyword evidence="2" id="KW-0479">Metal-binding</keyword>
<dbReference type="GO" id="GO:0046872">
    <property type="term" value="F:metal ion binding"/>
    <property type="evidence" value="ECO:0007669"/>
    <property type="project" value="UniProtKB-KW"/>
</dbReference>
<dbReference type="PANTHER" id="PTHR30471:SF3">
    <property type="entry name" value="UPF0758 PROTEIN YEES-RELATED"/>
    <property type="match status" value="1"/>
</dbReference>
<dbReference type="PROSITE" id="PS50249">
    <property type="entry name" value="MPN"/>
    <property type="match status" value="1"/>
</dbReference>
<dbReference type="GO" id="GO:0006508">
    <property type="term" value="P:proteolysis"/>
    <property type="evidence" value="ECO:0007669"/>
    <property type="project" value="UniProtKB-KW"/>
</dbReference>
<gene>
    <name evidence="8" type="primary">radC</name>
    <name evidence="8" type="ORF">JJB74_22895</name>
</gene>
<dbReference type="Gene3D" id="1.10.150.20">
    <property type="entry name" value="5' to 3' exonuclease, C-terminal subdomain"/>
    <property type="match status" value="1"/>
</dbReference>
<dbReference type="InterPro" id="IPR020891">
    <property type="entry name" value="UPF0758_CS"/>
</dbReference>
<keyword evidence="3" id="KW-0378">Hydrolase</keyword>
<dbReference type="InterPro" id="IPR001405">
    <property type="entry name" value="UPF0758"/>
</dbReference>
<feature type="domain" description="MPN" evidence="7">
    <location>
        <begin position="102"/>
        <end position="224"/>
    </location>
</feature>
<dbReference type="Pfam" id="PF20582">
    <property type="entry name" value="UPF0758_N"/>
    <property type="match status" value="1"/>
</dbReference>
<dbReference type="PANTHER" id="PTHR30471">
    <property type="entry name" value="DNA REPAIR PROTEIN RADC"/>
    <property type="match status" value="1"/>
</dbReference>
<dbReference type="SUPFAM" id="SSF102712">
    <property type="entry name" value="JAB1/MPN domain"/>
    <property type="match status" value="1"/>
</dbReference>
<keyword evidence="1" id="KW-0645">Protease</keyword>
<sequence>MRISDWPESMRPRERLIGKGAHTLSDTELLAIFFRTGLPGKSAIDLAQEALLHFGSLNRLCSASLDEFCRIDGLGPAKYSQLHAVLELARRTMHEDMENQLELSSSSAARDYLRMRMARLPYETFTVLFLDVRNRLIAHEEMFRGTLTHTSVHPREIVRMALRHNAASVILAHNHPSGCPQPSQHDRELTRMLSSVLSLMDIKVLDHFIIAGRHFHSFADHGEL</sequence>
<dbReference type="InterPro" id="IPR046778">
    <property type="entry name" value="UPF0758_N"/>
</dbReference>
<proteinExistence type="inferred from homology"/>
<reference evidence="8" key="1">
    <citation type="submission" date="2021-01" db="EMBL/GenBank/DDBJ databases">
        <title>Genome sequence of strain Noviherbaspirillum sp. DKR-6.</title>
        <authorList>
            <person name="Chaudhary D.K."/>
        </authorList>
    </citation>
    <scope>NUCLEOTIDE SEQUENCE</scope>
    <source>
        <strain evidence="8">DKR-6</strain>
    </source>
</reference>
<accession>A0A934SVB3</accession>
<dbReference type="GO" id="GO:0008237">
    <property type="term" value="F:metallopeptidase activity"/>
    <property type="evidence" value="ECO:0007669"/>
    <property type="project" value="UniProtKB-KW"/>
</dbReference>
<evidence type="ECO:0000256" key="2">
    <source>
        <dbReference type="ARBA" id="ARBA00022723"/>
    </source>
</evidence>
<evidence type="ECO:0000256" key="4">
    <source>
        <dbReference type="ARBA" id="ARBA00022833"/>
    </source>
</evidence>
<keyword evidence="4" id="KW-0862">Zinc</keyword>
<dbReference type="EMBL" id="JAEPBG010000012">
    <property type="protein sequence ID" value="MBK4737476.1"/>
    <property type="molecule type" value="Genomic_DNA"/>
</dbReference>
<dbReference type="CDD" id="cd08071">
    <property type="entry name" value="MPN_DUF2466"/>
    <property type="match status" value="1"/>
</dbReference>
<name>A0A934SVB3_9BURK</name>
<comment type="similarity">
    <text evidence="6">Belongs to the UPF0758 family.</text>
</comment>
<dbReference type="NCBIfam" id="TIGR00608">
    <property type="entry name" value="radc"/>
    <property type="match status" value="1"/>
</dbReference>
<evidence type="ECO:0000256" key="6">
    <source>
        <dbReference type="RuleBase" id="RU003797"/>
    </source>
</evidence>
<evidence type="ECO:0000313" key="9">
    <source>
        <dbReference type="Proteomes" id="UP000622890"/>
    </source>
</evidence>
<evidence type="ECO:0000256" key="3">
    <source>
        <dbReference type="ARBA" id="ARBA00022801"/>
    </source>
</evidence>
<dbReference type="InterPro" id="IPR010994">
    <property type="entry name" value="RuvA_2-like"/>
</dbReference>
<dbReference type="AlphaFoldDB" id="A0A934SVB3"/>
<keyword evidence="5" id="KW-0482">Metalloprotease</keyword>
<dbReference type="RefSeq" id="WP_200595945.1">
    <property type="nucleotide sequence ID" value="NZ_JAEPBG010000012.1"/>
</dbReference>
<evidence type="ECO:0000256" key="1">
    <source>
        <dbReference type="ARBA" id="ARBA00022670"/>
    </source>
</evidence>
<dbReference type="PROSITE" id="PS01302">
    <property type="entry name" value="UPF0758"/>
    <property type="match status" value="1"/>
</dbReference>